<comment type="similarity">
    <text evidence="2">Belongs to the mitochondrion-specific ribosomal protein mL53 family.</text>
</comment>
<dbReference type="CTD" id="116540"/>
<accession>A0AAJ7BIZ0</accession>
<dbReference type="PANTHER" id="PTHR33618">
    <property type="entry name" value="39S RIBOSOMAL PROTEIN L53, MITOCHONDRIAL"/>
    <property type="match status" value="1"/>
</dbReference>
<dbReference type="Pfam" id="PF10780">
    <property type="entry name" value="MRP_L53"/>
    <property type="match status" value="1"/>
</dbReference>
<dbReference type="Gene3D" id="3.40.30.10">
    <property type="entry name" value="Glutaredoxin"/>
    <property type="match status" value="1"/>
</dbReference>
<evidence type="ECO:0000256" key="7">
    <source>
        <dbReference type="ARBA" id="ARBA00035180"/>
    </source>
</evidence>
<keyword evidence="3" id="KW-0809">Transit peptide</keyword>
<gene>
    <name evidence="10" type="primary">LOC107263928</name>
</gene>
<comment type="subcellular location">
    <subcellularLocation>
        <location evidence="1">Mitochondrion</location>
    </subcellularLocation>
</comment>
<dbReference type="Proteomes" id="UP000694920">
    <property type="component" value="Unplaced"/>
</dbReference>
<dbReference type="PANTHER" id="PTHR33618:SF1">
    <property type="entry name" value="LARGE RIBOSOMAL SUBUNIT PROTEIN ML53"/>
    <property type="match status" value="1"/>
</dbReference>
<dbReference type="RefSeq" id="XP_015587117.1">
    <property type="nucleotide sequence ID" value="XM_015731631.2"/>
</dbReference>
<evidence type="ECO:0000256" key="8">
    <source>
        <dbReference type="ARBA" id="ARBA00042721"/>
    </source>
</evidence>
<evidence type="ECO:0000256" key="5">
    <source>
        <dbReference type="ARBA" id="ARBA00023128"/>
    </source>
</evidence>
<evidence type="ECO:0000256" key="1">
    <source>
        <dbReference type="ARBA" id="ARBA00004173"/>
    </source>
</evidence>
<evidence type="ECO:0000256" key="2">
    <source>
        <dbReference type="ARBA" id="ARBA00005557"/>
    </source>
</evidence>
<evidence type="ECO:0000256" key="3">
    <source>
        <dbReference type="ARBA" id="ARBA00022946"/>
    </source>
</evidence>
<reference evidence="10" key="1">
    <citation type="submission" date="2025-08" db="UniProtKB">
        <authorList>
            <consortium name="RefSeq"/>
        </authorList>
    </citation>
    <scope>IDENTIFICATION</scope>
</reference>
<dbReference type="InterPro" id="IPR052473">
    <property type="entry name" value="mtLSU_mL53"/>
</dbReference>
<evidence type="ECO:0000256" key="4">
    <source>
        <dbReference type="ARBA" id="ARBA00022980"/>
    </source>
</evidence>
<protein>
    <recommendedName>
        <fullName evidence="7">Large ribosomal subunit protein mL53</fullName>
    </recommendedName>
    <alternativeName>
        <fullName evidence="8">39S ribosomal protein L53, mitochondrial</fullName>
    </alternativeName>
</protein>
<evidence type="ECO:0000313" key="9">
    <source>
        <dbReference type="Proteomes" id="UP000694920"/>
    </source>
</evidence>
<dbReference type="InterPro" id="IPR019716">
    <property type="entry name" value="Ribosomal_mL53"/>
</dbReference>
<evidence type="ECO:0000313" key="10">
    <source>
        <dbReference type="RefSeq" id="XP_015587117.1"/>
    </source>
</evidence>
<organism evidence="9 10">
    <name type="scientific">Cephus cinctus</name>
    <name type="common">Wheat stem sawfly</name>
    <dbReference type="NCBI Taxonomy" id="211228"/>
    <lineage>
        <taxon>Eukaryota</taxon>
        <taxon>Metazoa</taxon>
        <taxon>Ecdysozoa</taxon>
        <taxon>Arthropoda</taxon>
        <taxon>Hexapoda</taxon>
        <taxon>Insecta</taxon>
        <taxon>Pterygota</taxon>
        <taxon>Neoptera</taxon>
        <taxon>Endopterygota</taxon>
        <taxon>Hymenoptera</taxon>
        <taxon>Cephoidea</taxon>
        <taxon>Cephidae</taxon>
        <taxon>Cephus</taxon>
    </lineage>
</organism>
<keyword evidence="4 10" id="KW-0689">Ribosomal protein</keyword>
<dbReference type="KEGG" id="ccin:107263928"/>
<dbReference type="GO" id="GO:0005762">
    <property type="term" value="C:mitochondrial large ribosomal subunit"/>
    <property type="evidence" value="ECO:0007669"/>
    <property type="project" value="TreeGrafter"/>
</dbReference>
<evidence type="ECO:0000256" key="6">
    <source>
        <dbReference type="ARBA" id="ARBA00023274"/>
    </source>
</evidence>
<proteinExistence type="inferred from homology"/>
<dbReference type="GeneID" id="107263928"/>
<sequence>MSIPASGSFTRSAGLISAIGKQLKTINLKPLKKITVQFDPFYNNIKDTRQFLFYLSTPKILGTNLYCALKTNIVCDRSEPTITFDLVSGDKIVIKSANLSTLELLQQYNKHITPLVPKEEEAKEKVAQLTGKGKKGAKR</sequence>
<dbReference type="AlphaFoldDB" id="A0AAJ7BIZ0"/>
<keyword evidence="9" id="KW-1185">Reference proteome</keyword>
<keyword evidence="5" id="KW-0496">Mitochondrion</keyword>
<name>A0AAJ7BIZ0_CEPCN</name>
<keyword evidence="6" id="KW-0687">Ribonucleoprotein</keyword>